<feature type="region of interest" description="Disordered" evidence="1">
    <location>
        <begin position="1"/>
        <end position="39"/>
    </location>
</feature>
<dbReference type="AlphaFoldDB" id="A0A2U2P9C5"/>
<keyword evidence="3" id="KW-1185">Reference proteome</keyword>
<organism evidence="2 3">
    <name type="scientific">Pararcticibacter amylolyticus</name>
    <dbReference type="NCBI Taxonomy" id="2173175"/>
    <lineage>
        <taxon>Bacteria</taxon>
        <taxon>Pseudomonadati</taxon>
        <taxon>Bacteroidota</taxon>
        <taxon>Sphingobacteriia</taxon>
        <taxon>Sphingobacteriales</taxon>
        <taxon>Sphingobacteriaceae</taxon>
        <taxon>Pararcticibacter</taxon>
    </lineage>
</organism>
<evidence type="ECO:0000313" key="3">
    <source>
        <dbReference type="Proteomes" id="UP000245647"/>
    </source>
</evidence>
<reference evidence="2 3" key="1">
    <citation type="submission" date="2018-04" db="EMBL/GenBank/DDBJ databases">
        <title>Pedobacter chongqingensis sp. nov., isolated from a rottenly hemp rope.</title>
        <authorList>
            <person name="Cai Y."/>
        </authorList>
    </citation>
    <scope>NUCLEOTIDE SEQUENCE [LARGE SCALE GENOMIC DNA]</scope>
    <source>
        <strain evidence="2 3">FJ4-8</strain>
    </source>
</reference>
<comment type="caution">
    <text evidence="2">The sequence shown here is derived from an EMBL/GenBank/DDBJ whole genome shotgun (WGS) entry which is preliminary data.</text>
</comment>
<dbReference type="Proteomes" id="UP000245647">
    <property type="component" value="Unassembled WGS sequence"/>
</dbReference>
<evidence type="ECO:0000256" key="1">
    <source>
        <dbReference type="SAM" id="MobiDB-lite"/>
    </source>
</evidence>
<dbReference type="EMBL" id="QEAS01000044">
    <property type="protein sequence ID" value="PWG77982.1"/>
    <property type="molecule type" value="Genomic_DNA"/>
</dbReference>
<accession>A0A2U2P9C5</accession>
<evidence type="ECO:0000313" key="2">
    <source>
        <dbReference type="EMBL" id="PWG77982.1"/>
    </source>
</evidence>
<name>A0A2U2P9C5_9SPHI</name>
<feature type="compositionally biased region" description="Basic and acidic residues" evidence="1">
    <location>
        <begin position="8"/>
        <end position="39"/>
    </location>
</feature>
<sequence length="71" mass="7932">MGIIETVKLQERRQGHLEGRQEGRLEGRQEGHLEGRNQEKRSIAIELKKLGLPANSISKATGLSAEEVEQL</sequence>
<protein>
    <submittedName>
        <fullName evidence="2">Uncharacterized protein</fullName>
    </submittedName>
</protein>
<gene>
    <name evidence="2" type="ORF">DDR33_24605</name>
</gene>
<proteinExistence type="predicted"/>